<protein>
    <recommendedName>
        <fullName evidence="4">Secreted protein</fullName>
    </recommendedName>
</protein>
<evidence type="ECO:0000313" key="2">
    <source>
        <dbReference type="EMBL" id="MBB1153841.1"/>
    </source>
</evidence>
<sequence length="170" mass="18426">MFSPVAAKSLAFGIAALATSIASPPASAASVFPAEPETVQCPRPVVNDDGARRYVGYAACGQKIATINWQRDPNDQWARDIVVVGTDYQIYDGKIVFSSAQPWKVLNNGRANPAGGGIFWHGEVYGTNGWRKGHLRVYGVPVGDTPAKFYCLDMRKQLSAGVVTRSWYVC</sequence>
<feature type="chain" id="PRO_5030942049" description="Secreted protein" evidence="1">
    <location>
        <begin position="29"/>
        <end position="170"/>
    </location>
</feature>
<keyword evidence="1" id="KW-0732">Signal</keyword>
<organism evidence="2 3">
    <name type="scientific">Amycolatopsis dendrobii</name>
    <dbReference type="NCBI Taxonomy" id="2760662"/>
    <lineage>
        <taxon>Bacteria</taxon>
        <taxon>Bacillati</taxon>
        <taxon>Actinomycetota</taxon>
        <taxon>Actinomycetes</taxon>
        <taxon>Pseudonocardiales</taxon>
        <taxon>Pseudonocardiaceae</taxon>
        <taxon>Amycolatopsis</taxon>
    </lineage>
</organism>
<comment type="caution">
    <text evidence="2">The sequence shown here is derived from an EMBL/GenBank/DDBJ whole genome shotgun (WGS) entry which is preliminary data.</text>
</comment>
<accession>A0A7W3VVI1</accession>
<evidence type="ECO:0000256" key="1">
    <source>
        <dbReference type="SAM" id="SignalP"/>
    </source>
</evidence>
<feature type="signal peptide" evidence="1">
    <location>
        <begin position="1"/>
        <end position="28"/>
    </location>
</feature>
<reference evidence="2 3" key="1">
    <citation type="submission" date="2020-08" db="EMBL/GenBank/DDBJ databases">
        <title>Amycolatopsis sp. nov. DR6-1 isolated from Dendrobium heterocarpum.</title>
        <authorList>
            <person name="Tedsree N."/>
            <person name="Kuncharoen N."/>
            <person name="Likhitwitayawuid K."/>
            <person name="Tanasupawat S."/>
        </authorList>
    </citation>
    <scope>NUCLEOTIDE SEQUENCE [LARGE SCALE GENOMIC DNA]</scope>
    <source>
        <strain evidence="2 3">DR6-1</strain>
    </source>
</reference>
<dbReference type="Proteomes" id="UP000526734">
    <property type="component" value="Unassembled WGS sequence"/>
</dbReference>
<name>A0A7W3VVI1_9PSEU</name>
<evidence type="ECO:0008006" key="4">
    <source>
        <dbReference type="Google" id="ProtNLM"/>
    </source>
</evidence>
<evidence type="ECO:0000313" key="3">
    <source>
        <dbReference type="Proteomes" id="UP000526734"/>
    </source>
</evidence>
<dbReference type="EMBL" id="JACGZW010000004">
    <property type="protein sequence ID" value="MBB1153841.1"/>
    <property type="molecule type" value="Genomic_DNA"/>
</dbReference>
<proteinExistence type="predicted"/>
<keyword evidence="3" id="KW-1185">Reference proteome</keyword>
<dbReference type="RefSeq" id="WP_182890956.1">
    <property type="nucleotide sequence ID" value="NZ_JACGZW010000004.1"/>
</dbReference>
<gene>
    <name evidence="2" type="ORF">H4281_11920</name>
</gene>
<dbReference type="AlphaFoldDB" id="A0A7W3VVI1"/>